<evidence type="ECO:0000256" key="2">
    <source>
        <dbReference type="ARBA" id="ARBA00022553"/>
    </source>
</evidence>
<dbReference type="STRING" id="1210090.GCA_001613185_02964"/>
<accession>A0A366E335</accession>
<reference evidence="4 5" key="1">
    <citation type="submission" date="2018-06" db="EMBL/GenBank/DDBJ databases">
        <title>Genomic Encyclopedia of Type Strains, Phase IV (KMG-IV): sequencing the most valuable type-strain genomes for metagenomic binning, comparative biology and taxonomic classification.</title>
        <authorList>
            <person name="Goeker M."/>
        </authorList>
    </citation>
    <scope>NUCLEOTIDE SEQUENCE [LARGE SCALE GENOMIC DNA]</scope>
    <source>
        <strain evidence="4 5">DSM 44599</strain>
    </source>
</reference>
<gene>
    <name evidence="4" type="ORF">DFR74_101803</name>
</gene>
<keyword evidence="2" id="KW-0597">Phosphoprotein</keyword>
<evidence type="ECO:0000256" key="1">
    <source>
        <dbReference type="ARBA" id="ARBA00022450"/>
    </source>
</evidence>
<protein>
    <submittedName>
        <fullName evidence="4">Acyl carrier protein</fullName>
    </submittedName>
</protein>
<dbReference type="InterPro" id="IPR020806">
    <property type="entry name" value="PKS_PP-bd"/>
</dbReference>
<dbReference type="GO" id="GO:0031177">
    <property type="term" value="F:phosphopantetheine binding"/>
    <property type="evidence" value="ECO:0007669"/>
    <property type="project" value="InterPro"/>
</dbReference>
<proteinExistence type="predicted"/>
<dbReference type="AlphaFoldDB" id="A0A366E335"/>
<evidence type="ECO:0000259" key="3">
    <source>
        <dbReference type="PROSITE" id="PS50075"/>
    </source>
</evidence>
<dbReference type="SMART" id="SM01294">
    <property type="entry name" value="PKS_PP_betabranch"/>
    <property type="match status" value="1"/>
</dbReference>
<dbReference type="Pfam" id="PF00550">
    <property type="entry name" value="PP-binding"/>
    <property type="match status" value="1"/>
</dbReference>
<dbReference type="Proteomes" id="UP000252586">
    <property type="component" value="Unassembled WGS sequence"/>
</dbReference>
<dbReference type="Gene3D" id="1.10.1200.10">
    <property type="entry name" value="ACP-like"/>
    <property type="match status" value="1"/>
</dbReference>
<comment type="caution">
    <text evidence="4">The sequence shown here is derived from an EMBL/GenBank/DDBJ whole genome shotgun (WGS) entry which is preliminary data.</text>
</comment>
<keyword evidence="1" id="KW-0596">Phosphopantetheine</keyword>
<organism evidence="4 5">
    <name type="scientific">Nocardia puris</name>
    <dbReference type="NCBI Taxonomy" id="208602"/>
    <lineage>
        <taxon>Bacteria</taxon>
        <taxon>Bacillati</taxon>
        <taxon>Actinomycetota</taxon>
        <taxon>Actinomycetes</taxon>
        <taxon>Mycobacteriales</taxon>
        <taxon>Nocardiaceae</taxon>
        <taxon>Nocardia</taxon>
    </lineage>
</organism>
<name>A0A366E335_9NOCA</name>
<evidence type="ECO:0000313" key="4">
    <source>
        <dbReference type="EMBL" id="RBO96786.1"/>
    </source>
</evidence>
<feature type="domain" description="Carrier" evidence="3">
    <location>
        <begin position="5"/>
        <end position="82"/>
    </location>
</feature>
<dbReference type="RefSeq" id="WP_232331740.1">
    <property type="nucleotide sequence ID" value="NZ_CP107943.1"/>
</dbReference>
<dbReference type="SMART" id="SM00823">
    <property type="entry name" value="PKS_PP"/>
    <property type="match status" value="1"/>
</dbReference>
<evidence type="ECO:0000313" key="5">
    <source>
        <dbReference type="Proteomes" id="UP000252586"/>
    </source>
</evidence>
<dbReference type="PROSITE" id="PS50075">
    <property type="entry name" value="CARRIER"/>
    <property type="match status" value="1"/>
</dbReference>
<keyword evidence="5" id="KW-1185">Reference proteome</keyword>
<dbReference type="InterPro" id="IPR009081">
    <property type="entry name" value="PP-bd_ACP"/>
</dbReference>
<dbReference type="SUPFAM" id="SSF47336">
    <property type="entry name" value="ACP-like"/>
    <property type="match status" value="1"/>
</dbReference>
<sequence>MREDAVTTELVGHLAGVVADLLGVDVDTVSTTASFADLGLASAECVRLTAHLEDRTGTAVAPTAVFDHPSIEAIVRFVLGADANHAAATAHSGSEPW</sequence>
<dbReference type="InterPro" id="IPR036736">
    <property type="entry name" value="ACP-like_sf"/>
</dbReference>
<dbReference type="EMBL" id="QNRE01000001">
    <property type="protein sequence ID" value="RBO96786.1"/>
    <property type="molecule type" value="Genomic_DNA"/>
</dbReference>